<feature type="domain" description="GFO/IDH/MocA-like oxidoreductase" evidence="2">
    <location>
        <begin position="128"/>
        <end position="250"/>
    </location>
</feature>
<dbReference type="SUPFAM" id="SSF51735">
    <property type="entry name" value="NAD(P)-binding Rossmann-fold domains"/>
    <property type="match status" value="1"/>
</dbReference>
<accession>A0A1H2YVH5</accession>
<dbReference type="InterPro" id="IPR052515">
    <property type="entry name" value="Gfo/Idh/MocA_Oxidoreductase"/>
</dbReference>
<sequence>MKNAVLFGVGMVADTHRLALEASGLAQLTAVCARREDSAQAYATAHGVKAVTLAEAAADPDIDFAIIATPPNARSEIVAAMAKAGKPILMEKPVERSLSAATVIVERCEAAGVPLGVVFQHRMREASQKLSELMAQGALGQLALAEISVPWWRDQGYYDAPGRGTIAQDGGGVLITQAIHTLDLALSLTGPASQVQAMARTSKLHKMEAEDVVAAGLDFANGAVGTLTASTASFPGRAESITLHCTDASARLQSGELHIHWQDGRTESFGAAAGTGGGSDPMAFTHAWHQGILDDFVQAITDDRPPMITGRAALKTQALVEALMESSLEGKRMRVPNV</sequence>
<dbReference type="InterPro" id="IPR055170">
    <property type="entry name" value="GFO_IDH_MocA-like_dom"/>
</dbReference>
<feature type="domain" description="Gfo/Idh/MocA-like oxidoreductase N-terminal" evidence="1">
    <location>
        <begin position="3"/>
        <end position="117"/>
    </location>
</feature>
<evidence type="ECO:0000313" key="3">
    <source>
        <dbReference type="EMBL" id="SDX09163.1"/>
    </source>
</evidence>
<evidence type="ECO:0000259" key="1">
    <source>
        <dbReference type="Pfam" id="PF01408"/>
    </source>
</evidence>
<gene>
    <name evidence="3" type="ORF">SAMN04488001_2338</name>
</gene>
<evidence type="ECO:0000313" key="4">
    <source>
        <dbReference type="Proteomes" id="UP000199441"/>
    </source>
</evidence>
<dbReference type="InterPro" id="IPR000683">
    <property type="entry name" value="Gfo/Idh/MocA-like_OxRdtase_N"/>
</dbReference>
<organism evidence="3 4">
    <name type="scientific">Litoreibacter albidus</name>
    <dbReference type="NCBI Taxonomy" id="670155"/>
    <lineage>
        <taxon>Bacteria</taxon>
        <taxon>Pseudomonadati</taxon>
        <taxon>Pseudomonadota</taxon>
        <taxon>Alphaproteobacteria</taxon>
        <taxon>Rhodobacterales</taxon>
        <taxon>Roseobacteraceae</taxon>
        <taxon>Litoreibacter</taxon>
    </lineage>
</organism>
<dbReference type="Proteomes" id="UP000199441">
    <property type="component" value="Unassembled WGS sequence"/>
</dbReference>
<dbReference type="Gene3D" id="3.30.360.10">
    <property type="entry name" value="Dihydrodipicolinate Reductase, domain 2"/>
    <property type="match status" value="1"/>
</dbReference>
<dbReference type="SUPFAM" id="SSF55347">
    <property type="entry name" value="Glyceraldehyde-3-phosphate dehydrogenase-like, C-terminal domain"/>
    <property type="match status" value="1"/>
</dbReference>
<protein>
    <submittedName>
        <fullName evidence="3">Predicted dehydrogenase</fullName>
    </submittedName>
</protein>
<proteinExistence type="predicted"/>
<dbReference type="Pfam" id="PF01408">
    <property type="entry name" value="GFO_IDH_MocA"/>
    <property type="match status" value="1"/>
</dbReference>
<dbReference type="AlphaFoldDB" id="A0A1H2YVH5"/>
<dbReference type="Pfam" id="PF22725">
    <property type="entry name" value="GFO_IDH_MocA_C3"/>
    <property type="match status" value="1"/>
</dbReference>
<dbReference type="STRING" id="670155.SAMN04488001_2338"/>
<dbReference type="PANTHER" id="PTHR43249:SF1">
    <property type="entry name" value="D-GLUCOSIDE 3-DEHYDROGENASE"/>
    <property type="match status" value="1"/>
</dbReference>
<name>A0A1H2YVH5_9RHOB</name>
<keyword evidence="4" id="KW-1185">Reference proteome</keyword>
<dbReference type="GO" id="GO:0000166">
    <property type="term" value="F:nucleotide binding"/>
    <property type="evidence" value="ECO:0007669"/>
    <property type="project" value="InterPro"/>
</dbReference>
<reference evidence="4" key="1">
    <citation type="submission" date="2016-10" db="EMBL/GenBank/DDBJ databases">
        <authorList>
            <person name="Varghese N."/>
            <person name="Submissions S."/>
        </authorList>
    </citation>
    <scope>NUCLEOTIDE SEQUENCE [LARGE SCALE GENOMIC DNA]</scope>
    <source>
        <strain evidence="4">DSM 26922</strain>
    </source>
</reference>
<dbReference type="EMBL" id="FNOI01000004">
    <property type="protein sequence ID" value="SDX09163.1"/>
    <property type="molecule type" value="Genomic_DNA"/>
</dbReference>
<dbReference type="Gene3D" id="3.40.50.720">
    <property type="entry name" value="NAD(P)-binding Rossmann-like Domain"/>
    <property type="match status" value="1"/>
</dbReference>
<dbReference type="InterPro" id="IPR036291">
    <property type="entry name" value="NAD(P)-bd_dom_sf"/>
</dbReference>
<dbReference type="OrthoDB" id="9815825at2"/>
<dbReference type="PANTHER" id="PTHR43249">
    <property type="entry name" value="UDP-N-ACETYL-2-AMINO-2-DEOXY-D-GLUCURONATE OXIDASE"/>
    <property type="match status" value="1"/>
</dbReference>
<evidence type="ECO:0000259" key="2">
    <source>
        <dbReference type="Pfam" id="PF22725"/>
    </source>
</evidence>
<dbReference type="RefSeq" id="WP_089947116.1">
    <property type="nucleotide sequence ID" value="NZ_FNOI01000004.1"/>
</dbReference>